<dbReference type="InterPro" id="IPR036388">
    <property type="entry name" value="WH-like_DNA-bd_sf"/>
</dbReference>
<accession>A0A7I7QNL1</accession>
<evidence type="ECO:0000256" key="3">
    <source>
        <dbReference type="ARBA" id="ARBA00023015"/>
    </source>
</evidence>
<dbReference type="SUPFAM" id="SSF55781">
    <property type="entry name" value="GAF domain-like"/>
    <property type="match status" value="1"/>
</dbReference>
<dbReference type="InterPro" id="IPR005561">
    <property type="entry name" value="ANTAR"/>
</dbReference>
<keyword evidence="4" id="KW-0804">Transcription</keyword>
<dbReference type="InterPro" id="IPR003018">
    <property type="entry name" value="GAF"/>
</dbReference>
<evidence type="ECO:0000256" key="4">
    <source>
        <dbReference type="ARBA" id="ARBA00023163"/>
    </source>
</evidence>
<dbReference type="Gene3D" id="1.10.10.10">
    <property type="entry name" value="Winged helix-like DNA-binding domain superfamily/Winged helix DNA-binding domain"/>
    <property type="match status" value="1"/>
</dbReference>
<dbReference type="SMART" id="SM01012">
    <property type="entry name" value="ANTAR"/>
    <property type="match status" value="1"/>
</dbReference>
<dbReference type="Gene3D" id="3.30.450.40">
    <property type="match status" value="1"/>
</dbReference>
<dbReference type="Pfam" id="PF13185">
    <property type="entry name" value="GAF_2"/>
    <property type="match status" value="1"/>
</dbReference>
<dbReference type="RefSeq" id="WP_264002250.1">
    <property type="nucleotide sequence ID" value="NZ_JACKUW010000007.1"/>
</dbReference>
<evidence type="ECO:0000313" key="7">
    <source>
        <dbReference type="Proteomes" id="UP000467193"/>
    </source>
</evidence>
<name>A0A7I7QNL1_9MYCO</name>
<dbReference type="GO" id="GO:0016301">
    <property type="term" value="F:kinase activity"/>
    <property type="evidence" value="ECO:0007669"/>
    <property type="project" value="UniProtKB-KW"/>
</dbReference>
<feature type="domain" description="ANTAR" evidence="5">
    <location>
        <begin position="165"/>
        <end position="226"/>
    </location>
</feature>
<protein>
    <submittedName>
        <fullName evidence="6">Transcriptional regulator</fullName>
    </submittedName>
</protein>
<dbReference type="PROSITE" id="PS50921">
    <property type="entry name" value="ANTAR"/>
    <property type="match status" value="1"/>
</dbReference>
<gene>
    <name evidence="6" type="ORF">MSEDJ_20850</name>
</gene>
<dbReference type="InterPro" id="IPR029016">
    <property type="entry name" value="GAF-like_dom_sf"/>
</dbReference>
<dbReference type="Proteomes" id="UP000467193">
    <property type="component" value="Chromosome"/>
</dbReference>
<dbReference type="PIRSF" id="PIRSF036625">
    <property type="entry name" value="GAF_ANTAR"/>
    <property type="match status" value="1"/>
</dbReference>
<dbReference type="AlphaFoldDB" id="A0A7I7QNL1"/>
<sequence length="235" mass="25850">MSHDEATSRIAEMAALLADVQRNVPNDVGAMLSEIIDSATRALPGAQYAGVTVASRGGEVRSIAATNPIAAALDEIQERERQGPCLEAAWEDHVVRVDDLTTESRWPRYSRSALRESPVRSIVSFRLFVDQSTLGALNFYAEEPGAFDDDAVELGFVFATHAALAWGMMRRDEQFRSALASRDIIGQAKGMLMERFAVDAVRAFDLLKKLSQDTNTPVTRIAEQIVEKGTAQHER</sequence>
<keyword evidence="2" id="KW-0418">Kinase</keyword>
<dbReference type="InterPro" id="IPR012074">
    <property type="entry name" value="GAF_ANTAR"/>
</dbReference>
<keyword evidence="1" id="KW-0808">Transferase</keyword>
<dbReference type="Pfam" id="PF03861">
    <property type="entry name" value="ANTAR"/>
    <property type="match status" value="1"/>
</dbReference>
<evidence type="ECO:0000313" key="6">
    <source>
        <dbReference type="EMBL" id="BBY27989.1"/>
    </source>
</evidence>
<evidence type="ECO:0000256" key="2">
    <source>
        <dbReference type="ARBA" id="ARBA00022777"/>
    </source>
</evidence>
<dbReference type="GO" id="GO:0003723">
    <property type="term" value="F:RNA binding"/>
    <property type="evidence" value="ECO:0007669"/>
    <property type="project" value="InterPro"/>
</dbReference>
<evidence type="ECO:0000259" key="5">
    <source>
        <dbReference type="PROSITE" id="PS50921"/>
    </source>
</evidence>
<dbReference type="SUPFAM" id="SSF52172">
    <property type="entry name" value="CheY-like"/>
    <property type="match status" value="1"/>
</dbReference>
<keyword evidence="3" id="KW-0805">Transcription regulation</keyword>
<dbReference type="InterPro" id="IPR011006">
    <property type="entry name" value="CheY-like_superfamily"/>
</dbReference>
<dbReference type="KEGG" id="msei:MSEDJ_20850"/>
<evidence type="ECO:0000256" key="1">
    <source>
        <dbReference type="ARBA" id="ARBA00022679"/>
    </source>
</evidence>
<proteinExistence type="predicted"/>
<dbReference type="SMART" id="SM00065">
    <property type="entry name" value="GAF"/>
    <property type="match status" value="1"/>
</dbReference>
<reference evidence="6 7" key="1">
    <citation type="journal article" date="2019" name="Emerg. Microbes Infect.">
        <title>Comprehensive subspecies identification of 175 nontuberculous mycobacteria species based on 7547 genomic profiles.</title>
        <authorList>
            <person name="Matsumoto Y."/>
            <person name="Kinjo T."/>
            <person name="Motooka D."/>
            <person name="Nabeya D."/>
            <person name="Jung N."/>
            <person name="Uechi K."/>
            <person name="Horii T."/>
            <person name="Iida T."/>
            <person name="Fujita J."/>
            <person name="Nakamura S."/>
        </authorList>
    </citation>
    <scope>NUCLEOTIDE SEQUENCE [LARGE SCALE GENOMIC DNA]</scope>
    <source>
        <strain evidence="6 7">JCM 17899</strain>
    </source>
</reference>
<organism evidence="6 7">
    <name type="scientific">Mycolicibacterium sediminis</name>
    <dbReference type="NCBI Taxonomy" id="1286180"/>
    <lineage>
        <taxon>Bacteria</taxon>
        <taxon>Bacillati</taxon>
        <taxon>Actinomycetota</taxon>
        <taxon>Actinomycetes</taxon>
        <taxon>Mycobacteriales</taxon>
        <taxon>Mycobacteriaceae</taxon>
        <taxon>Mycolicibacterium</taxon>
    </lineage>
</organism>
<keyword evidence="7" id="KW-1185">Reference proteome</keyword>
<dbReference type="EMBL" id="AP022588">
    <property type="protein sequence ID" value="BBY27989.1"/>
    <property type="molecule type" value="Genomic_DNA"/>
</dbReference>